<evidence type="ECO:0000256" key="4">
    <source>
        <dbReference type="ARBA" id="ARBA00022827"/>
    </source>
</evidence>
<evidence type="ECO:0000313" key="6">
    <source>
        <dbReference type="EMBL" id="KAJ5380348.1"/>
    </source>
</evidence>
<evidence type="ECO:0000256" key="3">
    <source>
        <dbReference type="ARBA" id="ARBA00022630"/>
    </source>
</evidence>
<dbReference type="OrthoDB" id="74360at2759"/>
<dbReference type="GeneID" id="81434884"/>
<dbReference type="PANTHER" id="PTHR42877">
    <property type="entry name" value="L-ORNITHINE N(5)-MONOOXYGENASE-RELATED"/>
    <property type="match status" value="1"/>
</dbReference>
<evidence type="ECO:0000256" key="2">
    <source>
        <dbReference type="ARBA" id="ARBA00010139"/>
    </source>
</evidence>
<comment type="caution">
    <text evidence="6">The sequence shown here is derived from an EMBL/GenBank/DDBJ whole genome shotgun (WGS) entry which is preliminary data.</text>
</comment>
<dbReference type="SUPFAM" id="SSF51905">
    <property type="entry name" value="FAD/NAD(P)-binding domain"/>
    <property type="match status" value="2"/>
</dbReference>
<evidence type="ECO:0000256" key="5">
    <source>
        <dbReference type="ARBA" id="ARBA00023002"/>
    </source>
</evidence>
<keyword evidence="7" id="KW-1185">Reference proteome</keyword>
<organism evidence="6 7">
    <name type="scientific">Penicillium cataractarum</name>
    <dbReference type="NCBI Taxonomy" id="2100454"/>
    <lineage>
        <taxon>Eukaryota</taxon>
        <taxon>Fungi</taxon>
        <taxon>Dikarya</taxon>
        <taxon>Ascomycota</taxon>
        <taxon>Pezizomycotina</taxon>
        <taxon>Eurotiomycetes</taxon>
        <taxon>Eurotiomycetidae</taxon>
        <taxon>Eurotiales</taxon>
        <taxon>Aspergillaceae</taxon>
        <taxon>Penicillium</taxon>
    </lineage>
</organism>
<dbReference type="Pfam" id="PF00743">
    <property type="entry name" value="FMO-like"/>
    <property type="match status" value="1"/>
</dbReference>
<evidence type="ECO:0008006" key="8">
    <source>
        <dbReference type="Google" id="ProtNLM"/>
    </source>
</evidence>
<accession>A0A9W9VFK1</accession>
<dbReference type="EMBL" id="JAPZBS010000002">
    <property type="protein sequence ID" value="KAJ5380348.1"/>
    <property type="molecule type" value="Genomic_DNA"/>
</dbReference>
<dbReference type="AlphaFoldDB" id="A0A9W9VFK1"/>
<evidence type="ECO:0000256" key="1">
    <source>
        <dbReference type="ARBA" id="ARBA00001974"/>
    </source>
</evidence>
<dbReference type="GO" id="GO:0004499">
    <property type="term" value="F:N,N-dimethylaniline monooxygenase activity"/>
    <property type="evidence" value="ECO:0007669"/>
    <property type="project" value="InterPro"/>
</dbReference>
<comment type="cofactor">
    <cofactor evidence="1">
        <name>FAD</name>
        <dbReference type="ChEBI" id="CHEBI:57692"/>
    </cofactor>
</comment>
<dbReference type="GO" id="GO:0050660">
    <property type="term" value="F:flavin adenine dinucleotide binding"/>
    <property type="evidence" value="ECO:0007669"/>
    <property type="project" value="InterPro"/>
</dbReference>
<proteinExistence type="inferred from homology"/>
<keyword evidence="5" id="KW-0560">Oxidoreductase</keyword>
<dbReference type="GO" id="GO:0050661">
    <property type="term" value="F:NADP binding"/>
    <property type="evidence" value="ECO:0007669"/>
    <property type="project" value="InterPro"/>
</dbReference>
<gene>
    <name evidence="6" type="ORF">N7496_002776</name>
</gene>
<dbReference type="PANTHER" id="PTHR42877:SF7">
    <property type="entry name" value="FLAVIN-BINDING MONOOXYGENASE-RELATED"/>
    <property type="match status" value="1"/>
</dbReference>
<keyword evidence="3" id="KW-0285">Flavoprotein</keyword>
<dbReference type="InterPro" id="IPR051209">
    <property type="entry name" value="FAD-bind_Monooxygenase_sf"/>
</dbReference>
<dbReference type="InterPro" id="IPR036188">
    <property type="entry name" value="FAD/NAD-bd_sf"/>
</dbReference>
<reference evidence="6" key="2">
    <citation type="journal article" date="2023" name="IMA Fungus">
        <title>Comparative genomic study of the Penicillium genus elucidates a diverse pangenome and 15 lateral gene transfer events.</title>
        <authorList>
            <person name="Petersen C."/>
            <person name="Sorensen T."/>
            <person name="Nielsen M.R."/>
            <person name="Sondergaard T.E."/>
            <person name="Sorensen J.L."/>
            <person name="Fitzpatrick D.A."/>
            <person name="Frisvad J.C."/>
            <person name="Nielsen K.L."/>
        </authorList>
    </citation>
    <scope>NUCLEOTIDE SEQUENCE</scope>
    <source>
        <strain evidence="6">IBT 29864</strain>
    </source>
</reference>
<reference evidence="6" key="1">
    <citation type="submission" date="2022-11" db="EMBL/GenBank/DDBJ databases">
        <authorList>
            <person name="Petersen C."/>
        </authorList>
    </citation>
    <scope>NUCLEOTIDE SEQUENCE</scope>
    <source>
        <strain evidence="6">IBT 29864</strain>
    </source>
</reference>
<dbReference type="Gene3D" id="3.50.50.60">
    <property type="entry name" value="FAD/NAD(P)-binding domain"/>
    <property type="match status" value="2"/>
</dbReference>
<evidence type="ECO:0000313" key="7">
    <source>
        <dbReference type="Proteomes" id="UP001147782"/>
    </source>
</evidence>
<dbReference type="RefSeq" id="XP_056557919.1">
    <property type="nucleotide sequence ID" value="XM_056695707.1"/>
</dbReference>
<name>A0A9W9VFK1_9EURO</name>
<protein>
    <recommendedName>
        <fullName evidence="8">FAD/NAD(P)-binding domain-containing protein</fullName>
    </recommendedName>
</protein>
<keyword evidence="4" id="KW-0274">FAD</keyword>
<sequence length="493" mass="55318">MDLTDIVPSAFIPKPLTVVVVGTGVSGIQFAHDVTASLKDVDLQIFDRNPCLGGTWYLNNYPGCTCDVPSHTYQFSWAPNPLWSSLYPPAREIHQYLEDVVDKHNLRRFMTFNTECVSANWDEKSSKWEIVFRNVQSTFERTIWADIFVYAVGRLNNYKVPRIPGQDKFQGKQVHTANWPSRMNVKKKRVIVIGNGASSVQCTAALQPVVSKVINIARGPTWIVPHVFSDDGAVQRHYSSEQKNALQLSPPKYYDFRIGLEKKLAAGFPGLWKGTRSQARFTSLSESFMKSKIADQKLLDALLPDFEAGCRRFTPGGPYLDALQQPNAEYLRDSISELTSEGLITSSGRNIECDIIVYATGFEPYQPRFPVIGRAGQSLSKAWDREGPCESYMAAMVAGFPNFFDKNANGKIIVPWPGTVLHYYAATEIIRWEDFDLEYENPAEKYASFGNGVTADGFVPDRFPWVIPPLQQKHPISLSSGSPEKPLLVQGRI</sequence>
<comment type="similarity">
    <text evidence="2">Belongs to the FAD-binding monooxygenase family.</text>
</comment>
<dbReference type="InterPro" id="IPR020946">
    <property type="entry name" value="Flavin_mOase-like"/>
</dbReference>
<dbReference type="Proteomes" id="UP001147782">
    <property type="component" value="Unassembled WGS sequence"/>
</dbReference>